<dbReference type="SMART" id="SM01417">
    <property type="entry name" value="Solute_trans_a"/>
    <property type="match status" value="1"/>
</dbReference>
<feature type="region of interest" description="Disordered" evidence="5">
    <location>
        <begin position="838"/>
        <end position="884"/>
    </location>
</feature>
<feature type="compositionally biased region" description="Polar residues" evidence="5">
    <location>
        <begin position="920"/>
        <end position="931"/>
    </location>
</feature>
<dbReference type="GO" id="GO:0016020">
    <property type="term" value="C:membrane"/>
    <property type="evidence" value="ECO:0007669"/>
    <property type="project" value="UniProtKB-SubCell"/>
</dbReference>
<feature type="region of interest" description="Disordered" evidence="5">
    <location>
        <begin position="697"/>
        <end position="779"/>
    </location>
</feature>
<evidence type="ECO:0000256" key="3">
    <source>
        <dbReference type="ARBA" id="ARBA00022989"/>
    </source>
</evidence>
<reference evidence="7" key="1">
    <citation type="submission" date="2021-01" db="EMBL/GenBank/DDBJ databases">
        <authorList>
            <person name="Kaushik A."/>
        </authorList>
    </citation>
    <scope>NUCLEOTIDE SEQUENCE</scope>
    <source>
        <strain evidence="7">AG2-2IIIB</strain>
    </source>
</reference>
<feature type="compositionally biased region" description="Polar residues" evidence="5">
    <location>
        <begin position="725"/>
        <end position="774"/>
    </location>
</feature>
<feature type="region of interest" description="Disordered" evidence="5">
    <location>
        <begin position="918"/>
        <end position="957"/>
    </location>
</feature>
<dbReference type="PANTHER" id="PTHR23423">
    <property type="entry name" value="ORGANIC SOLUTE TRANSPORTER-RELATED"/>
    <property type="match status" value="1"/>
</dbReference>
<evidence type="ECO:0000313" key="8">
    <source>
        <dbReference type="Proteomes" id="UP000663843"/>
    </source>
</evidence>
<proteinExistence type="predicted"/>
<feature type="transmembrane region" description="Helical" evidence="6">
    <location>
        <begin position="226"/>
        <end position="248"/>
    </location>
</feature>
<gene>
    <name evidence="7" type="ORF">RDB_LOCUS96979</name>
</gene>
<evidence type="ECO:0000256" key="4">
    <source>
        <dbReference type="ARBA" id="ARBA00023136"/>
    </source>
</evidence>
<organism evidence="7 8">
    <name type="scientific">Rhizoctonia solani</name>
    <dbReference type="NCBI Taxonomy" id="456999"/>
    <lineage>
        <taxon>Eukaryota</taxon>
        <taxon>Fungi</taxon>
        <taxon>Dikarya</taxon>
        <taxon>Basidiomycota</taxon>
        <taxon>Agaricomycotina</taxon>
        <taxon>Agaricomycetes</taxon>
        <taxon>Cantharellales</taxon>
        <taxon>Ceratobasidiaceae</taxon>
        <taxon>Rhizoctonia</taxon>
    </lineage>
</organism>
<dbReference type="Proteomes" id="UP000663843">
    <property type="component" value="Unassembled WGS sequence"/>
</dbReference>
<feature type="transmembrane region" description="Helical" evidence="6">
    <location>
        <begin position="260"/>
        <end position="280"/>
    </location>
</feature>
<feature type="transmembrane region" description="Helical" evidence="6">
    <location>
        <begin position="300"/>
        <end position="321"/>
    </location>
</feature>
<keyword evidence="4 6" id="KW-0472">Membrane</keyword>
<comment type="subcellular location">
    <subcellularLocation>
        <location evidence="1">Membrane</location>
        <topology evidence="1">Multi-pass membrane protein</topology>
    </subcellularLocation>
</comment>
<keyword evidence="2 6" id="KW-0812">Transmembrane</keyword>
<dbReference type="InterPro" id="IPR005178">
    <property type="entry name" value="Ostalpha/TMEM184C"/>
</dbReference>
<keyword evidence="3 6" id="KW-1133">Transmembrane helix</keyword>
<sequence length="957" mass="104838">MQCPVDRSRSVPPLASGLEGRDVGYIIASSFTFVSVSVSAWLVQKHLRWYSCEPQQRYIIRLLFMAPIYAGIALAAYVSPSNSTSLYLVRDSYEAVTVASFLSLLLEYLPGPKHPEPVHKRYRLDQSLNRVESSLSKVQRQTVAHKLFYRLPMCGDSQNGHKPLRWIFPFCFIRARPRDGLAYLRGMKWGVWQYCFIRPGSSLAAVILQQRNLYCEASWSWQWGHVYVVTVASVSSVVAVYCLIQLYTTIHQELKPYKPLSKLLSITALVFLTFWQSSVLSGIASLNLIRDTQYLTSDDITIGFPALLQTFEMACLALLHLKVFSYLPYKRIASAEGQIPPFLVGRPESGLPAPIRQQILNLFHALRFRLRLAWRPGRGAYDECRYQERLKQDRARSFMRGGGYTGVAQGDDEDGDDDGYYVWGAPRMMFSPLSSLYVREDERRSVSEEAVGHGSEYEYGHGGYGDVPFLQGVSVPVSLPQGAYVPAPPPQGAYVPSPPPQGAYVPTRGPAWSGNGVISPPTEFRGPPMIPDLPPVSPLEIFAPPNVLNSSSDALISSQASQPQPPPQPSQPQALRRIGSVYVGGTRGQEFMSRTDDLPGSPRSDSTPVLLPTSVAPHPIGTPVSVRSAGPSVSRSGTSPLSPLPESFPQVPSLPQPKGTHISPTSAHMLAQTSPLFQPSFAVNVPPSSVSPQLLRVSEDSVPRTSGETQRNSGFTLPRWALGTPTHSQWRSGATHSQWPSGSTHSQLPLSRRTSANTIDPLSPSTQAGRTSISEEVESPLNPRDSLFIRVLSDTSRTRDSALTSCISSELGVVYPVQSVSMRTAAPALVRLGDRRDSISSPSLVSSNVRAGRESDPSTPSRTFSRPDPTPYTALASPPEVARPLRQIRTSLQLRVPRGPRPKPRIHTLSGPLRPMVARSSVSSVHPTVSQWDPLRPLSTSSSAPPVFSLSGGDDRS</sequence>
<feature type="region of interest" description="Disordered" evidence="5">
    <location>
        <begin position="555"/>
        <end position="662"/>
    </location>
</feature>
<protein>
    <submittedName>
        <fullName evidence="7">Uncharacterized protein</fullName>
    </submittedName>
</protein>
<evidence type="ECO:0000256" key="2">
    <source>
        <dbReference type="ARBA" id="ARBA00022692"/>
    </source>
</evidence>
<evidence type="ECO:0000256" key="6">
    <source>
        <dbReference type="SAM" id="Phobius"/>
    </source>
</evidence>
<evidence type="ECO:0000313" key="7">
    <source>
        <dbReference type="EMBL" id="CAE6461853.1"/>
    </source>
</evidence>
<feature type="transmembrane region" description="Helical" evidence="6">
    <location>
        <begin position="58"/>
        <end position="78"/>
    </location>
</feature>
<dbReference type="AlphaFoldDB" id="A0A8H3BRD3"/>
<evidence type="ECO:0000256" key="1">
    <source>
        <dbReference type="ARBA" id="ARBA00004141"/>
    </source>
</evidence>
<dbReference type="EMBL" id="CAJMWT010003048">
    <property type="protein sequence ID" value="CAE6461853.1"/>
    <property type="molecule type" value="Genomic_DNA"/>
</dbReference>
<accession>A0A8H3BRD3</accession>
<feature type="compositionally biased region" description="Polar residues" evidence="5">
    <location>
        <begin position="631"/>
        <end position="641"/>
    </location>
</feature>
<feature type="compositionally biased region" description="Polar residues" evidence="5">
    <location>
        <begin position="703"/>
        <end position="715"/>
    </location>
</feature>
<comment type="caution">
    <text evidence="7">The sequence shown here is derived from an EMBL/GenBank/DDBJ whole genome shotgun (WGS) entry which is preliminary data.</text>
</comment>
<feature type="transmembrane region" description="Helical" evidence="6">
    <location>
        <begin position="23"/>
        <end position="43"/>
    </location>
</feature>
<dbReference type="Pfam" id="PF03619">
    <property type="entry name" value="Solute_trans_a"/>
    <property type="match status" value="1"/>
</dbReference>
<evidence type="ECO:0000256" key="5">
    <source>
        <dbReference type="SAM" id="MobiDB-lite"/>
    </source>
</evidence>
<name>A0A8H3BRD3_9AGAM</name>